<dbReference type="EMBL" id="CABIKO010000900">
    <property type="protein sequence ID" value="VVA40039.1"/>
    <property type="molecule type" value="Genomic_DNA"/>
</dbReference>
<dbReference type="Gramene" id="VVA36968">
    <property type="protein sequence ID" value="VVA36968"/>
    <property type="gene ID" value="Prudul26B032339"/>
</dbReference>
<feature type="region of interest" description="Disordered" evidence="1">
    <location>
        <begin position="19"/>
        <end position="60"/>
    </location>
</feature>
<dbReference type="Proteomes" id="UP000327085">
    <property type="component" value="Chromosome 6"/>
</dbReference>
<reference evidence="2" key="1">
    <citation type="submission" date="2019-07" db="EMBL/GenBank/DDBJ databases">
        <authorList>
            <person name="Alioto T."/>
            <person name="Alioto T."/>
            <person name="Gomez Garrido J."/>
        </authorList>
    </citation>
    <scope>NUCLEOTIDE SEQUENCE</scope>
</reference>
<evidence type="ECO:0000313" key="4">
    <source>
        <dbReference type="Proteomes" id="UP000327085"/>
    </source>
</evidence>
<dbReference type="AlphaFoldDB" id="A0A5E4GBK5"/>
<evidence type="ECO:0000313" key="2">
    <source>
        <dbReference type="EMBL" id="VVA36968.1"/>
    </source>
</evidence>
<reference evidence="4" key="2">
    <citation type="journal article" date="2020" name="Plant J.">
        <title>Transposons played a major role in the diversification between the closely related almond and peach genomes: results from the almond genome sequence.</title>
        <authorList>
            <person name="Alioto T."/>
            <person name="Alexiou K.G."/>
            <person name="Bardil A."/>
            <person name="Barteri F."/>
            <person name="Castanera R."/>
            <person name="Cruz F."/>
            <person name="Dhingra A."/>
            <person name="Duval H."/>
            <person name="Fernandez I Marti A."/>
            <person name="Frias L."/>
            <person name="Galan B."/>
            <person name="Garcia J.L."/>
            <person name="Howad W."/>
            <person name="Gomez-Garrido J."/>
            <person name="Gut M."/>
            <person name="Julca I."/>
            <person name="Morata J."/>
            <person name="Puigdomenech P."/>
            <person name="Ribeca P."/>
            <person name="Rubio Cabetas M.J."/>
            <person name="Vlasova A."/>
            <person name="Wirthensohn M."/>
            <person name="Garcia-Mas J."/>
            <person name="Gabaldon T."/>
            <person name="Casacuberta J.M."/>
            <person name="Arus P."/>
        </authorList>
    </citation>
    <scope>NUCLEOTIDE SEQUENCE [LARGE SCALE GENOMIC DNA]</scope>
    <source>
        <strain evidence="4">cv. Texas</strain>
    </source>
</reference>
<protein>
    <submittedName>
        <fullName evidence="2">Uncharacterized protein</fullName>
    </submittedName>
</protein>
<proteinExistence type="predicted"/>
<dbReference type="EMBL" id="CABIKO010000492">
    <property type="protein sequence ID" value="VVA36968.1"/>
    <property type="molecule type" value="Genomic_DNA"/>
</dbReference>
<dbReference type="InParanoid" id="A0A5E4GBK5"/>
<organism evidence="2 4">
    <name type="scientific">Prunus dulcis</name>
    <name type="common">Almond</name>
    <name type="synonym">Amygdalus dulcis</name>
    <dbReference type="NCBI Taxonomy" id="3755"/>
    <lineage>
        <taxon>Eukaryota</taxon>
        <taxon>Viridiplantae</taxon>
        <taxon>Streptophyta</taxon>
        <taxon>Embryophyta</taxon>
        <taxon>Tracheophyta</taxon>
        <taxon>Spermatophyta</taxon>
        <taxon>Magnoliopsida</taxon>
        <taxon>eudicotyledons</taxon>
        <taxon>Gunneridae</taxon>
        <taxon>Pentapetalae</taxon>
        <taxon>rosids</taxon>
        <taxon>fabids</taxon>
        <taxon>Rosales</taxon>
        <taxon>Rosaceae</taxon>
        <taxon>Amygdaloideae</taxon>
        <taxon>Amygdaleae</taxon>
        <taxon>Prunus</taxon>
    </lineage>
</organism>
<accession>A0A5E4GBK5</accession>
<dbReference type="Gramene" id="VVA40039">
    <property type="protein sequence ID" value="VVA40039"/>
    <property type="gene ID" value="Prudul26B029589"/>
</dbReference>
<name>A0A5E4GBK5_PRUDU</name>
<sequence>MEWRDLGCWVWYWEPEKEKMGEMEEEGGEVEGVVGGRGERGRRKGNEGKGRKRGETEGEG</sequence>
<feature type="compositionally biased region" description="Basic and acidic residues" evidence="1">
    <location>
        <begin position="44"/>
        <end position="60"/>
    </location>
</feature>
<evidence type="ECO:0000313" key="3">
    <source>
        <dbReference type="EMBL" id="VVA40039.1"/>
    </source>
</evidence>
<evidence type="ECO:0000256" key="1">
    <source>
        <dbReference type="SAM" id="MobiDB-lite"/>
    </source>
</evidence>
<gene>
    <name evidence="3" type="ORF">ALMOND_2B029589</name>
    <name evidence="2" type="ORF">ALMOND_2B032339</name>
</gene>